<reference evidence="8" key="1">
    <citation type="journal article" date="2012" name="Nat. Biotechnol.">
        <title>Reference genome sequence of the model plant Setaria.</title>
        <authorList>
            <person name="Bennetzen J.L."/>
            <person name="Schmutz J."/>
            <person name="Wang H."/>
            <person name="Percifield R."/>
            <person name="Hawkins J."/>
            <person name="Pontaroli A.C."/>
            <person name="Estep M."/>
            <person name="Feng L."/>
            <person name="Vaughn J.N."/>
            <person name="Grimwood J."/>
            <person name="Jenkins J."/>
            <person name="Barry K."/>
            <person name="Lindquist E."/>
            <person name="Hellsten U."/>
            <person name="Deshpande S."/>
            <person name="Wang X."/>
            <person name="Wu X."/>
            <person name="Mitros T."/>
            <person name="Triplett J."/>
            <person name="Yang X."/>
            <person name="Ye C.Y."/>
            <person name="Mauro-Herrera M."/>
            <person name="Wang L."/>
            <person name="Li P."/>
            <person name="Sharma M."/>
            <person name="Sharma R."/>
            <person name="Ronald P.C."/>
            <person name="Panaud O."/>
            <person name="Kellogg E.A."/>
            <person name="Brutnell T.P."/>
            <person name="Doust A.N."/>
            <person name="Tuskan G.A."/>
            <person name="Rokhsar D."/>
            <person name="Devos K.M."/>
        </authorList>
    </citation>
    <scope>NUCLEOTIDE SEQUENCE [LARGE SCALE GENOMIC DNA]</scope>
    <source>
        <strain evidence="8">cv. Yugu1</strain>
    </source>
</reference>
<protein>
    <recommendedName>
        <fullName evidence="6">GRF-type domain-containing protein</fullName>
    </recommendedName>
</protein>
<evidence type="ECO:0000256" key="1">
    <source>
        <dbReference type="ARBA" id="ARBA00022723"/>
    </source>
</evidence>
<evidence type="ECO:0000256" key="4">
    <source>
        <dbReference type="PROSITE-ProRule" id="PRU01343"/>
    </source>
</evidence>
<dbReference type="Pfam" id="PF06839">
    <property type="entry name" value="Zn_ribbon_GRF"/>
    <property type="match status" value="1"/>
</dbReference>
<feature type="region of interest" description="Disordered" evidence="5">
    <location>
        <begin position="28"/>
        <end position="55"/>
    </location>
</feature>
<dbReference type="EMBL" id="AGNK02000103">
    <property type="status" value="NOT_ANNOTATED_CDS"/>
    <property type="molecule type" value="Genomic_DNA"/>
</dbReference>
<dbReference type="PROSITE" id="PS51999">
    <property type="entry name" value="ZF_GRF"/>
    <property type="match status" value="1"/>
</dbReference>
<dbReference type="PANTHER" id="PTHR48127:SF1">
    <property type="entry name" value="ZINC FINGER GRF-TYPE DOMAIN-CONTAINING PROTEIN"/>
    <property type="match status" value="1"/>
</dbReference>
<keyword evidence="8" id="KW-1185">Reference proteome</keyword>
<dbReference type="PANTHER" id="PTHR48127">
    <property type="entry name" value="GRF-TYPE DOMAIN-CONTAINING PROTEIN"/>
    <property type="match status" value="1"/>
</dbReference>
<dbReference type="AlphaFoldDB" id="K3YZY7"/>
<evidence type="ECO:0000259" key="6">
    <source>
        <dbReference type="PROSITE" id="PS51999"/>
    </source>
</evidence>
<dbReference type="InParanoid" id="K3YZY7"/>
<proteinExistence type="predicted"/>
<accession>K3YZY7</accession>
<dbReference type="Gramene" id="KQL28570">
    <property type="protein sequence ID" value="KQL28570"/>
    <property type="gene ID" value="SETIT_019848mg"/>
</dbReference>
<keyword evidence="2 4" id="KW-0863">Zinc-finger</keyword>
<dbReference type="Proteomes" id="UP000004995">
    <property type="component" value="Unassembled WGS sequence"/>
</dbReference>
<sequence length="499" mass="55856">MILGGAGGSGGRPAGQCLYAGLEGPSYRGRPGGSEDGRAQRRPTTPPGTSRGCGRRRHAVLLQAMMRAALQSGAPPGHCDPVSQHLLPCASCRSQQHADAGTLLGCCLLLDEAAWAIEGGSGAAGSGHEARQALRPCVCRESSGNRSLLRVEGEMASFGSEYKRRRWYVRYVGESNVAGPVPPALPVPLCRCGAQAEVKQSRHPKTAGRAFYVCKWIFDPLPAAPCDFFQWIDGPDKYDPRIRLFPYHSTELKPYHKFRRWVPPPPNPPRMTDEEKQEAACRRVRDPPMCKCGVPAKLMRPNLGDPPKFTPFFRCSLKTHDGWPLCDFNEYIYGPMAMWPTEEEVREFESENAPWPCVSSPSDRCKCGILATEGVVPSELGYGSFCGNAHGDYWEGRTCDWEDFCGRYDLLLKLGNTSEPWKLRKEQEIKEKIRKKYDVPIPDDDLLWGKIYQDMVHETGVKPNGFYARETIIKYWRQNRSKEKIGGSCRRRGTWRNKG</sequence>
<evidence type="ECO:0000313" key="8">
    <source>
        <dbReference type="Proteomes" id="UP000004995"/>
    </source>
</evidence>
<keyword evidence="3" id="KW-0862">Zinc</keyword>
<evidence type="ECO:0000256" key="3">
    <source>
        <dbReference type="ARBA" id="ARBA00022833"/>
    </source>
</evidence>
<organism evidence="7 8">
    <name type="scientific">Setaria italica</name>
    <name type="common">Foxtail millet</name>
    <name type="synonym">Panicum italicum</name>
    <dbReference type="NCBI Taxonomy" id="4555"/>
    <lineage>
        <taxon>Eukaryota</taxon>
        <taxon>Viridiplantae</taxon>
        <taxon>Streptophyta</taxon>
        <taxon>Embryophyta</taxon>
        <taxon>Tracheophyta</taxon>
        <taxon>Spermatophyta</taxon>
        <taxon>Magnoliopsida</taxon>
        <taxon>Liliopsida</taxon>
        <taxon>Poales</taxon>
        <taxon>Poaceae</taxon>
        <taxon>PACMAD clade</taxon>
        <taxon>Panicoideae</taxon>
        <taxon>Panicodae</taxon>
        <taxon>Paniceae</taxon>
        <taxon>Cenchrinae</taxon>
        <taxon>Setaria</taxon>
    </lineage>
</organism>
<dbReference type="EnsemblPlants" id="KQL28570">
    <property type="protein sequence ID" value="KQL28570"/>
    <property type="gene ID" value="SETIT_019848mg"/>
</dbReference>
<keyword evidence="1" id="KW-0479">Metal-binding</keyword>
<name>K3YZY7_SETIT</name>
<dbReference type="GO" id="GO:0008270">
    <property type="term" value="F:zinc ion binding"/>
    <property type="evidence" value="ECO:0007669"/>
    <property type="project" value="UniProtKB-KW"/>
</dbReference>
<reference evidence="7" key="2">
    <citation type="submission" date="2018-08" db="UniProtKB">
        <authorList>
            <consortium name="EnsemblPlants"/>
        </authorList>
    </citation>
    <scope>IDENTIFICATION</scope>
    <source>
        <strain evidence="7">Yugu1</strain>
    </source>
</reference>
<evidence type="ECO:0000256" key="5">
    <source>
        <dbReference type="SAM" id="MobiDB-lite"/>
    </source>
</evidence>
<dbReference type="InterPro" id="IPR010666">
    <property type="entry name" value="Znf_GRF"/>
</dbReference>
<dbReference type="eggNOG" id="ENOG502R5B8">
    <property type="taxonomic scope" value="Eukaryota"/>
</dbReference>
<evidence type="ECO:0000256" key="2">
    <source>
        <dbReference type="ARBA" id="ARBA00022771"/>
    </source>
</evidence>
<dbReference type="HOGENOM" id="CLU_042476_0_0_1"/>
<feature type="domain" description="GRF-type" evidence="6">
    <location>
        <begin position="190"/>
        <end position="235"/>
    </location>
</feature>
<evidence type="ECO:0000313" key="7">
    <source>
        <dbReference type="EnsemblPlants" id="KQL28570"/>
    </source>
</evidence>